<dbReference type="InterPro" id="IPR020846">
    <property type="entry name" value="MFS_dom"/>
</dbReference>
<feature type="transmembrane region" description="Helical" evidence="7">
    <location>
        <begin position="204"/>
        <end position="226"/>
    </location>
</feature>
<dbReference type="OrthoDB" id="9814237at2"/>
<proteinExistence type="predicted"/>
<feature type="transmembrane region" description="Helical" evidence="7">
    <location>
        <begin position="117"/>
        <end position="136"/>
    </location>
</feature>
<dbReference type="GO" id="GO:0005886">
    <property type="term" value="C:plasma membrane"/>
    <property type="evidence" value="ECO:0007669"/>
    <property type="project" value="UniProtKB-SubCell"/>
</dbReference>
<evidence type="ECO:0000256" key="5">
    <source>
        <dbReference type="ARBA" id="ARBA00023136"/>
    </source>
</evidence>
<feature type="transmembrane region" description="Helical" evidence="7">
    <location>
        <begin position="289"/>
        <end position="308"/>
    </location>
</feature>
<comment type="subcellular location">
    <subcellularLocation>
        <location evidence="1">Cell membrane</location>
        <topology evidence="1">Multi-pass membrane protein</topology>
    </subcellularLocation>
</comment>
<evidence type="ECO:0000256" key="7">
    <source>
        <dbReference type="SAM" id="Phobius"/>
    </source>
</evidence>
<evidence type="ECO:0000256" key="1">
    <source>
        <dbReference type="ARBA" id="ARBA00004651"/>
    </source>
</evidence>
<dbReference type="InterPro" id="IPR011701">
    <property type="entry name" value="MFS"/>
</dbReference>
<name>A0A1T3P6M7_9ACTN</name>
<dbReference type="STRING" id="159449.B4N89_30000"/>
<dbReference type="Pfam" id="PF07690">
    <property type="entry name" value="MFS_1"/>
    <property type="match status" value="1"/>
</dbReference>
<evidence type="ECO:0000313" key="10">
    <source>
        <dbReference type="Proteomes" id="UP000190037"/>
    </source>
</evidence>
<gene>
    <name evidence="9" type="ORF">B4N89_30000</name>
</gene>
<evidence type="ECO:0000256" key="4">
    <source>
        <dbReference type="ARBA" id="ARBA00022989"/>
    </source>
</evidence>
<reference evidence="9 10" key="1">
    <citation type="submission" date="2017-03" db="EMBL/GenBank/DDBJ databases">
        <title>Draft genome sequence of Streptomyces scabrisporus NF3, endophyte isolated from Amphipterygium adstringens.</title>
        <authorList>
            <person name="Vazquez M."/>
            <person name="Ceapa C.D."/>
            <person name="Rodriguez Luna D."/>
            <person name="Sanchez Esquivel S."/>
        </authorList>
    </citation>
    <scope>NUCLEOTIDE SEQUENCE [LARGE SCALE GENOMIC DNA]</scope>
    <source>
        <strain evidence="9 10">NF3</strain>
    </source>
</reference>
<dbReference type="CDD" id="cd17324">
    <property type="entry name" value="MFS_NepI_like"/>
    <property type="match status" value="1"/>
</dbReference>
<keyword evidence="3 7" id="KW-0812">Transmembrane</keyword>
<keyword evidence="2" id="KW-1003">Cell membrane</keyword>
<protein>
    <submittedName>
        <fullName evidence="9">MFS transporter</fullName>
    </submittedName>
</protein>
<sequence length="427" mass="42380">MRSSPLFGIGAVPRVEGMSNPVVDTDAPQPRPAEPALADPAPETASLRARLAVVAIAVGTFAVVGTEMLPVGLLTPISHGLHVSDGTTGLAMTLAAVVAGFAAPTVLVAAGRVDRRIVLAAMMTVLVAANTIAALAQNFAMFLVARVLVGVSIGGFWAIGASLPVRLVPAGSVGRASAVIFGGVSVASVVGVPVGTLIGERAGWRVAFAAMAGLSAAVLVALLVLLPPLPAERAVRLREIPALLRRGGVVAGASALVLVIAGHFGAYTYVRPILEESGGLGPGPIGALLLGYGVAGVVGNVLAGAYAAHPPHRTLSMAAGLLVAAVVALAVSGAWTPGTAAAMLVWGLAYGAVPVALQGWLSRVAPDAPEAASAVFVTGFQLAISLGSLLGGVAVDAVATSSVLWFGAALAAATTLLALVWGRRAGR</sequence>
<dbReference type="AlphaFoldDB" id="A0A1T3P6M7"/>
<dbReference type="GO" id="GO:0022857">
    <property type="term" value="F:transmembrane transporter activity"/>
    <property type="evidence" value="ECO:0007669"/>
    <property type="project" value="InterPro"/>
</dbReference>
<dbReference type="Gene3D" id="1.20.1250.20">
    <property type="entry name" value="MFS general substrate transporter like domains"/>
    <property type="match status" value="1"/>
</dbReference>
<feature type="transmembrane region" description="Helical" evidence="7">
    <location>
        <begin position="403"/>
        <end position="422"/>
    </location>
</feature>
<feature type="transmembrane region" description="Helical" evidence="7">
    <location>
        <begin position="89"/>
        <end position="110"/>
    </location>
</feature>
<feature type="transmembrane region" description="Helical" evidence="7">
    <location>
        <begin position="373"/>
        <end position="391"/>
    </location>
</feature>
<evidence type="ECO:0000313" key="9">
    <source>
        <dbReference type="EMBL" id="OPC84595.1"/>
    </source>
</evidence>
<evidence type="ECO:0000259" key="8">
    <source>
        <dbReference type="PROSITE" id="PS50850"/>
    </source>
</evidence>
<evidence type="ECO:0000256" key="3">
    <source>
        <dbReference type="ARBA" id="ARBA00022692"/>
    </source>
</evidence>
<dbReference type="EMBL" id="MWQN01000001">
    <property type="protein sequence ID" value="OPC84595.1"/>
    <property type="molecule type" value="Genomic_DNA"/>
</dbReference>
<feature type="transmembrane region" description="Helical" evidence="7">
    <location>
        <begin position="142"/>
        <end position="165"/>
    </location>
</feature>
<feature type="transmembrane region" description="Helical" evidence="7">
    <location>
        <begin position="51"/>
        <end position="69"/>
    </location>
</feature>
<feature type="transmembrane region" description="Helical" evidence="7">
    <location>
        <begin position="177"/>
        <end position="198"/>
    </location>
</feature>
<feature type="region of interest" description="Disordered" evidence="6">
    <location>
        <begin position="18"/>
        <end position="40"/>
    </location>
</feature>
<feature type="transmembrane region" description="Helical" evidence="7">
    <location>
        <begin position="341"/>
        <end position="361"/>
    </location>
</feature>
<keyword evidence="5 7" id="KW-0472">Membrane</keyword>
<dbReference type="PROSITE" id="PS50850">
    <property type="entry name" value="MFS"/>
    <property type="match status" value="1"/>
</dbReference>
<feature type="transmembrane region" description="Helical" evidence="7">
    <location>
        <begin position="247"/>
        <end position="269"/>
    </location>
</feature>
<dbReference type="InterPro" id="IPR036259">
    <property type="entry name" value="MFS_trans_sf"/>
</dbReference>
<evidence type="ECO:0000256" key="6">
    <source>
        <dbReference type="SAM" id="MobiDB-lite"/>
    </source>
</evidence>
<accession>A0A1T3P6M7</accession>
<feature type="domain" description="Major facilitator superfamily (MFS) profile" evidence="8">
    <location>
        <begin position="52"/>
        <end position="426"/>
    </location>
</feature>
<keyword evidence="4 7" id="KW-1133">Transmembrane helix</keyword>
<dbReference type="InterPro" id="IPR050189">
    <property type="entry name" value="MFS_Efflux_Transporters"/>
</dbReference>
<organism evidence="9 10">
    <name type="scientific">Embleya scabrispora</name>
    <dbReference type="NCBI Taxonomy" id="159449"/>
    <lineage>
        <taxon>Bacteria</taxon>
        <taxon>Bacillati</taxon>
        <taxon>Actinomycetota</taxon>
        <taxon>Actinomycetes</taxon>
        <taxon>Kitasatosporales</taxon>
        <taxon>Streptomycetaceae</taxon>
        <taxon>Embleya</taxon>
    </lineage>
</organism>
<comment type="caution">
    <text evidence="9">The sequence shown here is derived from an EMBL/GenBank/DDBJ whole genome shotgun (WGS) entry which is preliminary data.</text>
</comment>
<dbReference type="PANTHER" id="PTHR43124">
    <property type="entry name" value="PURINE EFFLUX PUMP PBUE"/>
    <property type="match status" value="1"/>
</dbReference>
<feature type="transmembrane region" description="Helical" evidence="7">
    <location>
        <begin position="315"/>
        <end position="335"/>
    </location>
</feature>
<dbReference type="Proteomes" id="UP000190037">
    <property type="component" value="Unassembled WGS sequence"/>
</dbReference>
<dbReference type="PANTHER" id="PTHR43124:SF3">
    <property type="entry name" value="CHLORAMPHENICOL EFFLUX PUMP RV0191"/>
    <property type="match status" value="1"/>
</dbReference>
<dbReference type="SUPFAM" id="SSF103473">
    <property type="entry name" value="MFS general substrate transporter"/>
    <property type="match status" value="1"/>
</dbReference>
<keyword evidence="10" id="KW-1185">Reference proteome</keyword>
<evidence type="ECO:0000256" key="2">
    <source>
        <dbReference type="ARBA" id="ARBA00022475"/>
    </source>
</evidence>